<dbReference type="InterPro" id="IPR003439">
    <property type="entry name" value="ABC_transporter-like_ATP-bd"/>
</dbReference>
<dbReference type="AlphaFoldDB" id="A0A3E4MAH9"/>
<proteinExistence type="predicted"/>
<sequence>MHDIKIHDVSFSYAGSDKLVLKDINVDVEGGEFVCILGQSGCGKSTLLRLIAGLEDCTTGEICMRHFTGI</sequence>
<evidence type="ECO:0000313" key="4">
    <source>
        <dbReference type="Proteomes" id="UP000261208"/>
    </source>
</evidence>
<dbReference type="EMBL" id="QSQQ01000014">
    <property type="protein sequence ID" value="RGK46644.1"/>
    <property type="molecule type" value="Genomic_DNA"/>
</dbReference>
<accession>A0A3E4MAH9</accession>
<keyword evidence="3" id="KW-0067">ATP-binding</keyword>
<dbReference type="GO" id="GO:0005524">
    <property type="term" value="F:ATP binding"/>
    <property type="evidence" value="ECO:0007669"/>
    <property type="project" value="UniProtKB-KW"/>
</dbReference>
<dbReference type="Pfam" id="PF00005">
    <property type="entry name" value="ABC_tran"/>
    <property type="match status" value="1"/>
</dbReference>
<keyword evidence="3" id="KW-0547">Nucleotide-binding</keyword>
<comment type="caution">
    <text evidence="3">The sequence shown here is derived from an EMBL/GenBank/DDBJ whole genome shotgun (WGS) entry which is preliminary data.</text>
</comment>
<dbReference type="PANTHER" id="PTHR42788:SF13">
    <property type="entry name" value="ALIPHATIC SULFONATES IMPORT ATP-BINDING PROTEIN SSUB"/>
    <property type="match status" value="1"/>
</dbReference>
<dbReference type="Proteomes" id="UP000261208">
    <property type="component" value="Unassembled WGS sequence"/>
</dbReference>
<feature type="domain" description="ABC transporter" evidence="2">
    <location>
        <begin position="21"/>
        <end position="63"/>
    </location>
</feature>
<reference evidence="3 4" key="1">
    <citation type="submission" date="2018-08" db="EMBL/GenBank/DDBJ databases">
        <title>A genome reference for cultivated species of the human gut microbiota.</title>
        <authorList>
            <person name="Zou Y."/>
            <person name="Xue W."/>
            <person name="Luo G."/>
        </authorList>
    </citation>
    <scope>NUCLEOTIDE SEQUENCE [LARGE SCALE GENOMIC DNA]</scope>
    <source>
        <strain evidence="3 4">TF11-11</strain>
    </source>
</reference>
<dbReference type="PANTHER" id="PTHR42788">
    <property type="entry name" value="TAURINE IMPORT ATP-BINDING PROTEIN-RELATED"/>
    <property type="match status" value="1"/>
</dbReference>
<dbReference type="RefSeq" id="WP_117650173.1">
    <property type="nucleotide sequence ID" value="NZ_QSQQ01000014.1"/>
</dbReference>
<evidence type="ECO:0000256" key="1">
    <source>
        <dbReference type="ARBA" id="ARBA00022448"/>
    </source>
</evidence>
<gene>
    <name evidence="3" type="ORF">DXD10_10795</name>
</gene>
<dbReference type="InterPro" id="IPR050166">
    <property type="entry name" value="ABC_transporter_ATP-bind"/>
</dbReference>
<dbReference type="InterPro" id="IPR027417">
    <property type="entry name" value="P-loop_NTPase"/>
</dbReference>
<dbReference type="GO" id="GO:0016887">
    <property type="term" value="F:ATP hydrolysis activity"/>
    <property type="evidence" value="ECO:0007669"/>
    <property type="project" value="InterPro"/>
</dbReference>
<evidence type="ECO:0000259" key="2">
    <source>
        <dbReference type="Pfam" id="PF00005"/>
    </source>
</evidence>
<name>A0A3E4MAH9_9FIRM</name>
<keyword evidence="1" id="KW-0813">Transport</keyword>
<organism evidence="3 4">
    <name type="scientific">Dorea formicigenerans</name>
    <dbReference type="NCBI Taxonomy" id="39486"/>
    <lineage>
        <taxon>Bacteria</taxon>
        <taxon>Bacillati</taxon>
        <taxon>Bacillota</taxon>
        <taxon>Clostridia</taxon>
        <taxon>Lachnospirales</taxon>
        <taxon>Lachnospiraceae</taxon>
        <taxon>Dorea</taxon>
    </lineage>
</organism>
<dbReference type="SUPFAM" id="SSF52540">
    <property type="entry name" value="P-loop containing nucleoside triphosphate hydrolases"/>
    <property type="match status" value="1"/>
</dbReference>
<dbReference type="Gene3D" id="3.40.50.300">
    <property type="entry name" value="P-loop containing nucleotide triphosphate hydrolases"/>
    <property type="match status" value="1"/>
</dbReference>
<evidence type="ECO:0000313" key="3">
    <source>
        <dbReference type="EMBL" id="RGK46644.1"/>
    </source>
</evidence>
<protein>
    <submittedName>
        <fullName evidence="3">ATP-binding cassette domain-containing protein</fullName>
    </submittedName>
</protein>